<dbReference type="AlphaFoldDB" id="A0A9P3PQV6"/>
<comment type="caution">
    <text evidence="1">The sequence shown here is derived from an EMBL/GenBank/DDBJ whole genome shotgun (WGS) entry which is preliminary data.</text>
</comment>
<reference evidence="1" key="1">
    <citation type="submission" date="2022-07" db="EMBL/GenBank/DDBJ databases">
        <title>The genome of Lyophyllum shimeji provides insight into the initial evolution of ectomycorrhizal fungal genome.</title>
        <authorList>
            <person name="Kobayashi Y."/>
            <person name="Shibata T."/>
            <person name="Hirakawa H."/>
            <person name="Shigenobu S."/>
            <person name="Nishiyama T."/>
            <person name="Yamada A."/>
            <person name="Hasebe M."/>
            <person name="Kawaguchi M."/>
        </authorList>
    </citation>
    <scope>NUCLEOTIDE SEQUENCE</scope>
    <source>
        <strain evidence="1">AT787</strain>
    </source>
</reference>
<name>A0A9P3PQV6_LYOSH</name>
<sequence length="164" mass="18332">MNSDSIGPKRSKVRVDWGVTRPGVIRHHILRNDTPEKMGSGRAAIHSSQPSVGIIMKERRSAIPRHNIRIGSRRPDHRIMFSASQTVNFAGSCPDVVAPTPVIDPPHDISEPRQVHILFSPHNQHCPLRRLLILLIGSTPRQFDAIHLISIALRITDQRLPSTP</sequence>
<dbReference type="Proteomes" id="UP001063166">
    <property type="component" value="Unassembled WGS sequence"/>
</dbReference>
<evidence type="ECO:0000313" key="2">
    <source>
        <dbReference type="Proteomes" id="UP001063166"/>
    </source>
</evidence>
<gene>
    <name evidence="1" type="ORF">LshimejAT787_0702320</name>
</gene>
<organism evidence="1 2">
    <name type="scientific">Lyophyllum shimeji</name>
    <name type="common">Hon-shimeji</name>
    <name type="synonym">Tricholoma shimeji</name>
    <dbReference type="NCBI Taxonomy" id="47721"/>
    <lineage>
        <taxon>Eukaryota</taxon>
        <taxon>Fungi</taxon>
        <taxon>Dikarya</taxon>
        <taxon>Basidiomycota</taxon>
        <taxon>Agaricomycotina</taxon>
        <taxon>Agaricomycetes</taxon>
        <taxon>Agaricomycetidae</taxon>
        <taxon>Agaricales</taxon>
        <taxon>Tricholomatineae</taxon>
        <taxon>Lyophyllaceae</taxon>
        <taxon>Lyophyllum</taxon>
    </lineage>
</organism>
<keyword evidence="2" id="KW-1185">Reference proteome</keyword>
<proteinExistence type="predicted"/>
<evidence type="ECO:0000313" key="1">
    <source>
        <dbReference type="EMBL" id="GLB39722.1"/>
    </source>
</evidence>
<accession>A0A9P3PQV6</accession>
<dbReference type="EMBL" id="BRPK01000007">
    <property type="protein sequence ID" value="GLB39722.1"/>
    <property type="molecule type" value="Genomic_DNA"/>
</dbReference>
<protein>
    <submittedName>
        <fullName evidence="1">Uncharacterized protein</fullName>
    </submittedName>
</protein>